<reference evidence="1 2" key="1">
    <citation type="journal article" date="2018" name="Sci. Rep.">
        <title>Genomic signatures of local adaptation to the degree of environmental predictability in rotifers.</title>
        <authorList>
            <person name="Franch-Gras L."/>
            <person name="Hahn C."/>
            <person name="Garcia-Roger E.M."/>
            <person name="Carmona M.J."/>
            <person name="Serra M."/>
            <person name="Gomez A."/>
        </authorList>
    </citation>
    <scope>NUCLEOTIDE SEQUENCE [LARGE SCALE GENOMIC DNA]</scope>
    <source>
        <strain evidence="1">HYR1</strain>
    </source>
</reference>
<dbReference type="InterPro" id="IPR011990">
    <property type="entry name" value="TPR-like_helical_dom_sf"/>
</dbReference>
<evidence type="ECO:0000313" key="2">
    <source>
        <dbReference type="Proteomes" id="UP000276133"/>
    </source>
</evidence>
<name>A0A3M7RCS7_BRAPC</name>
<dbReference type="PANTHER" id="PTHR21581">
    <property type="entry name" value="D-ALANYL-D-ALANINE CARBOXYPEPTIDASE"/>
    <property type="match status" value="1"/>
</dbReference>
<dbReference type="GO" id="GO:0005794">
    <property type="term" value="C:Golgi apparatus"/>
    <property type="evidence" value="ECO:0007669"/>
    <property type="project" value="TreeGrafter"/>
</dbReference>
<dbReference type="Gene3D" id="1.25.40.10">
    <property type="entry name" value="Tetratricopeptide repeat domain"/>
    <property type="match status" value="1"/>
</dbReference>
<dbReference type="GO" id="GO:0030008">
    <property type="term" value="C:TRAPP complex"/>
    <property type="evidence" value="ECO:0007669"/>
    <property type="project" value="TreeGrafter"/>
</dbReference>
<dbReference type="STRING" id="10195.A0A3M7RCS7"/>
<dbReference type="Pfam" id="PF14559">
    <property type="entry name" value="TPR_19"/>
    <property type="match status" value="1"/>
</dbReference>
<proteinExistence type="predicted"/>
<dbReference type="Proteomes" id="UP000276133">
    <property type="component" value="Unassembled WGS sequence"/>
</dbReference>
<sequence length="436" mass="49533">MSNLLASYFTNSGNDITNNTSTTDIAGRSFFDIISDCKDFNEEQVECIENSNLEIWPYPDSVKASNSSFKFAISEPLVDPIRILINKYFGAAEAAKRVLPNADSVVPDANGLQILIKCGCFRSVVNLTYKILSSLPNEELYTSFSLQIWFIRISILLKTKFFKEAEMELKQFDNFEKAEFFYQTKQPGQIGTFVPFGLRILNAELAHYMGNSNESVSNLYKILSIVKKILLDLPQDSVARKVWNERKNKILFSISNILISRKNYSKAMEILKSIAESEYADKNAVWSSIGKLYATLGDALNASNSFKKAKAFSKENPSNKCRNLLNLSFLKIINHQYKEAFDYLQEADQLAPHNSTILNNMAFCLFYSGNLIEAIKLIESKIHLNPAKYLNESLLFNLCTLYELESSKALQKKQNLLFWLNVYAGDGFNETCLQLQ</sequence>
<gene>
    <name evidence="1" type="ORF">BpHYR1_028628</name>
</gene>
<evidence type="ECO:0000313" key="1">
    <source>
        <dbReference type="EMBL" id="RNA21317.1"/>
    </source>
</evidence>
<dbReference type="SUPFAM" id="SSF48452">
    <property type="entry name" value="TPR-like"/>
    <property type="match status" value="1"/>
</dbReference>
<keyword evidence="2" id="KW-1185">Reference proteome</keyword>
<protein>
    <submittedName>
        <fullName evidence="1">Trafficking particle complex subunit 12-like</fullName>
    </submittedName>
</protein>
<dbReference type="OrthoDB" id="428342at2759"/>
<dbReference type="EMBL" id="REGN01003695">
    <property type="protein sequence ID" value="RNA21317.1"/>
    <property type="molecule type" value="Genomic_DNA"/>
</dbReference>
<dbReference type="PANTHER" id="PTHR21581:SF6">
    <property type="entry name" value="TRAFFICKING PROTEIN PARTICLE COMPLEX SUBUNIT 12"/>
    <property type="match status" value="1"/>
</dbReference>
<comment type="caution">
    <text evidence="1">The sequence shown here is derived from an EMBL/GenBank/DDBJ whole genome shotgun (WGS) entry which is preliminary data.</text>
</comment>
<dbReference type="AlphaFoldDB" id="A0A3M7RCS7"/>
<accession>A0A3M7RCS7</accession>
<organism evidence="1 2">
    <name type="scientific">Brachionus plicatilis</name>
    <name type="common">Marine rotifer</name>
    <name type="synonym">Brachionus muelleri</name>
    <dbReference type="NCBI Taxonomy" id="10195"/>
    <lineage>
        <taxon>Eukaryota</taxon>
        <taxon>Metazoa</taxon>
        <taxon>Spiralia</taxon>
        <taxon>Gnathifera</taxon>
        <taxon>Rotifera</taxon>
        <taxon>Eurotatoria</taxon>
        <taxon>Monogononta</taxon>
        <taxon>Pseudotrocha</taxon>
        <taxon>Ploima</taxon>
        <taxon>Brachionidae</taxon>
        <taxon>Brachionus</taxon>
    </lineage>
</organism>